<name>A0ABV9Q6B8_9BACL</name>
<dbReference type="EMBL" id="JBHSHC010000128">
    <property type="protein sequence ID" value="MFC4769374.1"/>
    <property type="molecule type" value="Genomic_DNA"/>
</dbReference>
<sequence length="142" mass="16953">MLEILPILQLARQIQNWNLRVIQAVPPVPRQIEEKKPDTALYLRNRKHVFRDFAVAGQKLERAILLSGFLMYFQLDVEVRTILSLTLHEVRELAEFIPELGRRFPDLKEYYLPLYQTLLEIEKEILAWSIYLKDQYIPVPHR</sequence>
<organism evidence="1 2">
    <name type="scientific">Effusibacillus consociatus</name>
    <dbReference type="NCBI Taxonomy" id="1117041"/>
    <lineage>
        <taxon>Bacteria</taxon>
        <taxon>Bacillati</taxon>
        <taxon>Bacillota</taxon>
        <taxon>Bacilli</taxon>
        <taxon>Bacillales</taxon>
        <taxon>Alicyclobacillaceae</taxon>
        <taxon>Effusibacillus</taxon>
    </lineage>
</organism>
<dbReference type="RefSeq" id="WP_380027816.1">
    <property type="nucleotide sequence ID" value="NZ_JBHSHC010000128.1"/>
</dbReference>
<accession>A0ABV9Q6B8</accession>
<dbReference type="Proteomes" id="UP001596002">
    <property type="component" value="Unassembled WGS sequence"/>
</dbReference>
<proteinExistence type="predicted"/>
<gene>
    <name evidence="1" type="ORF">ACFO8Q_18760</name>
</gene>
<protein>
    <submittedName>
        <fullName evidence="1">Uncharacterized protein</fullName>
    </submittedName>
</protein>
<evidence type="ECO:0000313" key="2">
    <source>
        <dbReference type="Proteomes" id="UP001596002"/>
    </source>
</evidence>
<comment type="caution">
    <text evidence="1">The sequence shown here is derived from an EMBL/GenBank/DDBJ whole genome shotgun (WGS) entry which is preliminary data.</text>
</comment>
<keyword evidence="2" id="KW-1185">Reference proteome</keyword>
<reference evidence="2" key="1">
    <citation type="journal article" date="2019" name="Int. J. Syst. Evol. Microbiol.">
        <title>The Global Catalogue of Microorganisms (GCM) 10K type strain sequencing project: providing services to taxonomists for standard genome sequencing and annotation.</title>
        <authorList>
            <consortium name="The Broad Institute Genomics Platform"/>
            <consortium name="The Broad Institute Genome Sequencing Center for Infectious Disease"/>
            <person name="Wu L."/>
            <person name="Ma J."/>
        </authorList>
    </citation>
    <scope>NUCLEOTIDE SEQUENCE [LARGE SCALE GENOMIC DNA]</scope>
    <source>
        <strain evidence="2">WYCCWR 12678</strain>
    </source>
</reference>
<evidence type="ECO:0000313" key="1">
    <source>
        <dbReference type="EMBL" id="MFC4769374.1"/>
    </source>
</evidence>